<organism evidence="5">
    <name type="scientific">Aedes albopictus</name>
    <name type="common">Asian tiger mosquito</name>
    <name type="synonym">Stegomyia albopicta</name>
    <dbReference type="NCBI Taxonomy" id="7160"/>
    <lineage>
        <taxon>Eukaryota</taxon>
        <taxon>Metazoa</taxon>
        <taxon>Ecdysozoa</taxon>
        <taxon>Arthropoda</taxon>
        <taxon>Hexapoda</taxon>
        <taxon>Insecta</taxon>
        <taxon>Pterygota</taxon>
        <taxon>Neoptera</taxon>
        <taxon>Endopterygota</taxon>
        <taxon>Diptera</taxon>
        <taxon>Nematocera</taxon>
        <taxon>Culicoidea</taxon>
        <taxon>Culicidae</taxon>
        <taxon>Culicinae</taxon>
        <taxon>Aedini</taxon>
        <taxon>Aedes</taxon>
        <taxon>Stegomyia</taxon>
    </lineage>
</organism>
<dbReference type="VEuPathDB" id="VectorBase:AALF001688"/>
<sequence length="214" mass="23710">MLKLSILIVALFGVALASRHHGYVTHVKHVPFKASEATESVQESEQAVADGAQESGQSEGQEAGLEAAEGAQEENASGLDEEADKTESDQIDNQLQSQGAYGGQQEDDEFGSSHFTYPKYKFEYGVRDFHTGDHKSQWEIRDGDFVKGEYTLADADGTQRIVKYRADDKNGFRADVRQLGKGFAQQGAQEESLDGQNEIGEKFGYSYSKLRRYH</sequence>
<evidence type="ECO:0000313" key="6">
    <source>
        <dbReference type="EMBL" id="JAV47567.1"/>
    </source>
</evidence>
<dbReference type="PROSITE" id="PS00233">
    <property type="entry name" value="CHIT_BIND_RR_1"/>
    <property type="match status" value="1"/>
</dbReference>
<dbReference type="EMBL" id="GAPW01004275">
    <property type="protein sequence ID" value="JAC09323.1"/>
    <property type="molecule type" value="mRNA"/>
</dbReference>
<dbReference type="GO" id="GO:0031012">
    <property type="term" value="C:extracellular matrix"/>
    <property type="evidence" value="ECO:0007669"/>
    <property type="project" value="TreeGrafter"/>
</dbReference>
<dbReference type="PANTHER" id="PTHR12236:SF76">
    <property type="entry name" value="ADULT-SPECIFIC CUTICULAR PROTEIN ACP-20-LIKE PROTEIN"/>
    <property type="match status" value="1"/>
</dbReference>
<dbReference type="GO" id="GO:0005615">
    <property type="term" value="C:extracellular space"/>
    <property type="evidence" value="ECO:0007669"/>
    <property type="project" value="TreeGrafter"/>
</dbReference>
<dbReference type="InterPro" id="IPR051217">
    <property type="entry name" value="Insect_Cuticle_Struc_Prot"/>
</dbReference>
<evidence type="ECO:0000256" key="2">
    <source>
        <dbReference type="PROSITE-ProRule" id="PRU00497"/>
    </source>
</evidence>
<dbReference type="PANTHER" id="PTHR12236">
    <property type="entry name" value="STRUCTURAL CONTITUENT OF CUTICLE"/>
    <property type="match status" value="1"/>
</dbReference>
<proteinExistence type="evidence at transcript level"/>
<evidence type="ECO:0000256" key="4">
    <source>
        <dbReference type="SAM" id="SignalP"/>
    </source>
</evidence>
<protein>
    <submittedName>
        <fullName evidence="5">Putative cpij008974 cuticle protein</fullName>
    </submittedName>
</protein>
<reference evidence="5" key="1">
    <citation type="journal article" date="2014" name="PLoS Negl. Trop. Dis.">
        <title>Identification and characterization of seminal fluid proteins in the Asian tiger mosquito, Aedes albopictus.</title>
        <authorList>
            <person name="Boes K.E."/>
            <person name="Ribeiro J.M."/>
            <person name="Wong A."/>
            <person name="Harrington L.C."/>
            <person name="Wolfner M.F."/>
            <person name="Sirot L.K."/>
        </authorList>
    </citation>
    <scope>NUCLEOTIDE SEQUENCE</scope>
    <source>
        <tissue evidence="5">Reproductive organs</tissue>
    </source>
</reference>
<dbReference type="AlphaFoldDB" id="A0A023EIQ2"/>
<evidence type="ECO:0000256" key="3">
    <source>
        <dbReference type="SAM" id="MobiDB-lite"/>
    </source>
</evidence>
<reference evidence="6" key="2">
    <citation type="submission" date="2016-03" db="EMBL/GenBank/DDBJ databases">
        <title>RNAseq analyses of the sensorial organs of adult female Aedes albopictus.</title>
        <authorList>
            <person name="Fabrizio L."/>
            <person name="Ribeiro J.M."/>
            <person name="Arca B."/>
        </authorList>
    </citation>
    <scope>NUCLEOTIDE SEQUENCE</scope>
</reference>
<feature type="signal peptide" evidence="4">
    <location>
        <begin position="1"/>
        <end position="17"/>
    </location>
</feature>
<dbReference type="GO" id="GO:0042302">
    <property type="term" value="F:structural constituent of cuticle"/>
    <property type="evidence" value="ECO:0007669"/>
    <property type="project" value="UniProtKB-UniRule"/>
</dbReference>
<dbReference type="VEuPathDB" id="VectorBase:AALFPA_048304"/>
<feature type="chain" id="PRO_5001514672" evidence="4">
    <location>
        <begin position="18"/>
        <end position="214"/>
    </location>
</feature>
<feature type="region of interest" description="Disordered" evidence="3">
    <location>
        <begin position="36"/>
        <end position="91"/>
    </location>
</feature>
<dbReference type="Pfam" id="PF00379">
    <property type="entry name" value="Chitin_bind_4"/>
    <property type="match status" value="1"/>
</dbReference>
<evidence type="ECO:0000313" key="5">
    <source>
        <dbReference type="EMBL" id="JAC09323.1"/>
    </source>
</evidence>
<keyword evidence="1 2" id="KW-0193">Cuticle</keyword>
<accession>A0A023EIQ2</accession>
<dbReference type="VEuPathDB" id="VectorBase:AALC636_034562"/>
<dbReference type="PRINTS" id="PR00947">
    <property type="entry name" value="CUTICLE"/>
</dbReference>
<evidence type="ECO:0000256" key="1">
    <source>
        <dbReference type="ARBA" id="ARBA00022460"/>
    </source>
</evidence>
<dbReference type="InterPro" id="IPR000618">
    <property type="entry name" value="Insect_cuticle"/>
</dbReference>
<dbReference type="PROSITE" id="PS51155">
    <property type="entry name" value="CHIT_BIND_RR_2"/>
    <property type="match status" value="1"/>
</dbReference>
<feature type="compositionally biased region" description="Low complexity" evidence="3">
    <location>
        <begin position="51"/>
        <end position="78"/>
    </location>
</feature>
<dbReference type="EMBL" id="GEHC01000078">
    <property type="protein sequence ID" value="JAV47567.1"/>
    <property type="molecule type" value="Transcribed_RNA"/>
</dbReference>
<dbReference type="InterPro" id="IPR031311">
    <property type="entry name" value="CHIT_BIND_RR_consensus"/>
</dbReference>
<keyword evidence="4" id="KW-0732">Signal</keyword>
<name>A0A023EIQ2_AEDAL</name>